<name>A0A1H2B9Z8_9PSED</name>
<sequence>MNQTEWLTLARKVRAAYAKNPKALADKAKLTKVLNAFESVYDDRSTTNEEHFYLGKLIGTGRIEGTQEQVLGTVKDAIRRTINFVANEPNMDCSRAELYSTALVNCLDKEKFKSNLGVILAKYRPTLEDIAKGNV</sequence>
<organism evidence="1 2">
    <name type="scientific">Pseudomonas prosekii</name>
    <dbReference type="NCBI Taxonomy" id="1148509"/>
    <lineage>
        <taxon>Bacteria</taxon>
        <taxon>Pseudomonadati</taxon>
        <taxon>Pseudomonadota</taxon>
        <taxon>Gammaproteobacteria</taxon>
        <taxon>Pseudomonadales</taxon>
        <taxon>Pseudomonadaceae</taxon>
        <taxon>Pseudomonas</taxon>
    </lineage>
</organism>
<dbReference type="RefSeq" id="WP_092280300.1">
    <property type="nucleotide sequence ID" value="NZ_LT629762.1"/>
</dbReference>
<dbReference type="AlphaFoldDB" id="A0A1H2B9Z8"/>
<dbReference type="EMBL" id="LT629762">
    <property type="protein sequence ID" value="SDT54872.1"/>
    <property type="molecule type" value="Genomic_DNA"/>
</dbReference>
<protein>
    <submittedName>
        <fullName evidence="1">Uncharacterized protein</fullName>
    </submittedName>
</protein>
<accession>A0A1H2B9Z8</accession>
<evidence type="ECO:0000313" key="1">
    <source>
        <dbReference type="EMBL" id="SDT54872.1"/>
    </source>
</evidence>
<evidence type="ECO:0000313" key="2">
    <source>
        <dbReference type="Proteomes" id="UP000198481"/>
    </source>
</evidence>
<dbReference type="Proteomes" id="UP000198481">
    <property type="component" value="Chromosome I"/>
</dbReference>
<reference evidence="1 2" key="1">
    <citation type="submission" date="2016-10" db="EMBL/GenBank/DDBJ databases">
        <authorList>
            <person name="de Groot N.N."/>
        </authorList>
    </citation>
    <scope>NUCLEOTIDE SEQUENCE [LARGE SCALE GENOMIC DNA]</scope>
    <source>
        <strain evidence="1 2">LMG 26867</strain>
    </source>
</reference>
<gene>
    <name evidence="1" type="ORF">SAMN05216222_5024</name>
</gene>
<proteinExistence type="predicted"/>